<keyword evidence="3" id="KW-1185">Reference proteome</keyword>
<comment type="caution">
    <text evidence="2">The sequence shown here is derived from an EMBL/GenBank/DDBJ whole genome shotgun (WGS) entry which is preliminary data.</text>
</comment>
<feature type="transmembrane region" description="Helical" evidence="1">
    <location>
        <begin position="12"/>
        <end position="33"/>
    </location>
</feature>
<evidence type="ECO:0000313" key="3">
    <source>
        <dbReference type="Proteomes" id="UP000652477"/>
    </source>
</evidence>
<keyword evidence="1" id="KW-1133">Transmembrane helix</keyword>
<dbReference type="Pfam" id="PF11299">
    <property type="entry name" value="DUF3100"/>
    <property type="match status" value="1"/>
</dbReference>
<evidence type="ECO:0000313" key="2">
    <source>
        <dbReference type="EMBL" id="MBC5690211.1"/>
    </source>
</evidence>
<dbReference type="InterPro" id="IPR021450">
    <property type="entry name" value="DUF3100"/>
</dbReference>
<feature type="transmembrane region" description="Helical" evidence="1">
    <location>
        <begin position="194"/>
        <end position="214"/>
    </location>
</feature>
<evidence type="ECO:0000256" key="1">
    <source>
        <dbReference type="SAM" id="Phobius"/>
    </source>
</evidence>
<keyword evidence="1" id="KW-0472">Membrane</keyword>
<feature type="transmembrane region" description="Helical" evidence="1">
    <location>
        <begin position="226"/>
        <end position="249"/>
    </location>
</feature>
<feature type="transmembrane region" description="Helical" evidence="1">
    <location>
        <begin position="76"/>
        <end position="102"/>
    </location>
</feature>
<dbReference type="EMBL" id="JACOPF010000004">
    <property type="protein sequence ID" value="MBC5690211.1"/>
    <property type="molecule type" value="Genomic_DNA"/>
</dbReference>
<proteinExistence type="predicted"/>
<feature type="transmembrane region" description="Helical" evidence="1">
    <location>
        <begin position="108"/>
        <end position="126"/>
    </location>
</feature>
<reference evidence="2" key="1">
    <citation type="submission" date="2020-08" db="EMBL/GenBank/DDBJ databases">
        <title>Genome public.</title>
        <authorList>
            <person name="Liu C."/>
            <person name="Sun Q."/>
        </authorList>
    </citation>
    <scope>NUCLEOTIDE SEQUENCE</scope>
    <source>
        <strain evidence="2">NSJ-55</strain>
    </source>
</reference>
<dbReference type="AlphaFoldDB" id="A0A923RR50"/>
<keyword evidence="1" id="KW-0812">Transmembrane</keyword>
<dbReference type="Proteomes" id="UP000652477">
    <property type="component" value="Unassembled WGS sequence"/>
</dbReference>
<feature type="transmembrane region" description="Helical" evidence="1">
    <location>
        <begin position="159"/>
        <end position="182"/>
    </location>
</feature>
<feature type="transmembrane region" description="Helical" evidence="1">
    <location>
        <begin position="39"/>
        <end position="56"/>
    </location>
</feature>
<name>A0A923RR50_9FIRM</name>
<sequence length="270" mass="29096">MEPTELWKDWKLHIAMFVCAVVAQKIGIINIPIGPVSLMLMPLIYAMVFGLALYLIKPIKFISTKQSEESSPLLMLAVMFLCVKMGVTMIPGLASIMSASAILVIQNIGNLGTIFLALPVAILLGCKREAVGLSFALSREPGIAIITDKYGAKSKEFQGVMACYIVGTIFGPVFFGMIPGLFVDFGWFSPEATAMAVGCGSTAMMTSGLTVLIAKFPELESQLTGFAMISNVISGLLAFYLSLFLALPITEKCYALLTRRKAVKAEKGEK</sequence>
<accession>A0A923RR50</accession>
<protein>
    <submittedName>
        <fullName evidence="2">DUF3100 domain-containing protein</fullName>
    </submittedName>
</protein>
<gene>
    <name evidence="2" type="ORF">H8S37_14935</name>
</gene>
<organism evidence="2 3">
    <name type="scientific">Mediterraneibacter hominis</name>
    <dbReference type="NCBI Taxonomy" id="2763054"/>
    <lineage>
        <taxon>Bacteria</taxon>
        <taxon>Bacillati</taxon>
        <taxon>Bacillota</taxon>
        <taxon>Clostridia</taxon>
        <taxon>Lachnospirales</taxon>
        <taxon>Lachnospiraceae</taxon>
        <taxon>Mediterraneibacter</taxon>
    </lineage>
</organism>